<evidence type="ECO:0000313" key="9">
    <source>
        <dbReference type="Proteomes" id="UP000184383"/>
    </source>
</evidence>
<evidence type="ECO:0000256" key="3">
    <source>
        <dbReference type="ARBA" id="ARBA00023242"/>
    </source>
</evidence>
<organism evidence="8 9">
    <name type="scientific">Aspergillus wentii DTO 134E9</name>
    <dbReference type="NCBI Taxonomy" id="1073089"/>
    <lineage>
        <taxon>Eukaryota</taxon>
        <taxon>Fungi</taxon>
        <taxon>Dikarya</taxon>
        <taxon>Ascomycota</taxon>
        <taxon>Pezizomycotina</taxon>
        <taxon>Eurotiomycetes</taxon>
        <taxon>Eurotiomycetidae</taxon>
        <taxon>Eurotiales</taxon>
        <taxon>Aspergillaceae</taxon>
        <taxon>Aspergillus</taxon>
        <taxon>Aspergillus subgen. Cremei</taxon>
    </lineage>
</organism>
<dbReference type="GO" id="GO:0005643">
    <property type="term" value="C:nuclear pore"/>
    <property type="evidence" value="ECO:0007669"/>
    <property type="project" value="UniProtKB-ARBA"/>
</dbReference>
<dbReference type="STRING" id="1073089.A0A1L9RVC5"/>
<dbReference type="EMBL" id="KV878210">
    <property type="protein sequence ID" value="OJJ38890.1"/>
    <property type="molecule type" value="Genomic_DNA"/>
</dbReference>
<feature type="compositionally biased region" description="Basic and acidic residues" evidence="4">
    <location>
        <begin position="1204"/>
        <end position="1213"/>
    </location>
</feature>
<name>A0A1L9RVC5_ASPWE</name>
<dbReference type="Proteomes" id="UP000184383">
    <property type="component" value="Unassembled WGS sequence"/>
</dbReference>
<feature type="compositionally biased region" description="Polar residues" evidence="4">
    <location>
        <begin position="1231"/>
        <end position="1272"/>
    </location>
</feature>
<proteinExistence type="predicted"/>
<gene>
    <name evidence="8" type="ORF">ASPWEDRAFT_149504</name>
</gene>
<dbReference type="SUPFAM" id="SSF50998">
    <property type="entry name" value="Quinoprotein alcohol dehydrogenase-like"/>
    <property type="match status" value="1"/>
</dbReference>
<dbReference type="GeneID" id="63745421"/>
<evidence type="ECO:0000259" key="7">
    <source>
        <dbReference type="Pfam" id="PF23300"/>
    </source>
</evidence>
<dbReference type="PANTHER" id="PTHR21286:SF0">
    <property type="entry name" value="NUCLEAR PORE COMPLEX PROTEIN NUP160"/>
    <property type="match status" value="1"/>
</dbReference>
<feature type="region of interest" description="Disordered" evidence="4">
    <location>
        <begin position="1204"/>
        <end position="1272"/>
    </location>
</feature>
<evidence type="ECO:0000256" key="4">
    <source>
        <dbReference type="SAM" id="MobiDB-lite"/>
    </source>
</evidence>
<dbReference type="InterPro" id="IPR059141">
    <property type="entry name" value="Beta-prop_Nup120_160"/>
</dbReference>
<dbReference type="Pfam" id="PF11715">
    <property type="entry name" value="Beta-prop_Nup120_160"/>
    <property type="match status" value="1"/>
</dbReference>
<dbReference type="Pfam" id="PF23300">
    <property type="entry name" value="HEAT_Nup120"/>
    <property type="match status" value="1"/>
</dbReference>
<evidence type="ECO:0000256" key="1">
    <source>
        <dbReference type="ARBA" id="ARBA00004123"/>
    </source>
</evidence>
<feature type="domain" description="Nucleoporin Nup120 helical" evidence="6">
    <location>
        <begin position="645"/>
        <end position="773"/>
    </location>
</feature>
<feature type="region of interest" description="Disordered" evidence="4">
    <location>
        <begin position="1142"/>
        <end position="1171"/>
    </location>
</feature>
<evidence type="ECO:0000256" key="2">
    <source>
        <dbReference type="ARBA" id="ARBA00022448"/>
    </source>
</evidence>
<dbReference type="VEuPathDB" id="FungiDB:ASPWEDRAFT_149504"/>
<evidence type="ECO:0008006" key="10">
    <source>
        <dbReference type="Google" id="ProtNLM"/>
    </source>
</evidence>
<keyword evidence="3" id="KW-0539">Nucleus</keyword>
<accession>A0A1L9RVC5</accession>
<feature type="domain" description="Nucleoporin nup120-like HEAT repeat" evidence="7">
    <location>
        <begin position="873"/>
        <end position="1048"/>
    </location>
</feature>
<feature type="domain" description="Nucleoporin Nup120/160 beta-propeller" evidence="5">
    <location>
        <begin position="78"/>
        <end position="581"/>
    </location>
</feature>
<feature type="compositionally biased region" description="Basic and acidic residues" evidence="4">
    <location>
        <begin position="1152"/>
        <end position="1163"/>
    </location>
</feature>
<dbReference type="PANTHER" id="PTHR21286">
    <property type="entry name" value="NUCLEAR PORE COMPLEX PROTEIN NUP160"/>
    <property type="match status" value="1"/>
</dbReference>
<dbReference type="GO" id="GO:0017056">
    <property type="term" value="F:structural constituent of nuclear pore"/>
    <property type="evidence" value="ECO:0007669"/>
    <property type="project" value="TreeGrafter"/>
</dbReference>
<dbReference type="InterPro" id="IPR021717">
    <property type="entry name" value="Nucleoporin_Nup160"/>
</dbReference>
<dbReference type="Pfam" id="PF21486">
    <property type="entry name" value="NUP120_helical"/>
    <property type="match status" value="1"/>
</dbReference>
<sequence length="1323" mass="149999">MAKIYKDTRVDLRPYSPNTVVNIPIPTTHESAQRRTRFSVSSLTDSEEPAAKDEDEFARRYLATQGSIYFRKRRAYPRTFLWRVVNDNKVLEIQCVDLTKAGVEKFEYNVTLRLDFQEDIIPSGVAFADLEDHEMLSVFVITASKQLHTLTLRPEFFRRTAAIDENVSEWCKSCVPAPLSFSYPHRLHASSPLELFISLDNGALLRLTRRSGDDGSHWSPLTFDERTWGSSIRGLVRWTAQPSMKFRGRTLDPNLANAIATTSDETYVFAVCLNHTLKIWNLATNKLAATKDLLGRNIQQPDSTSYTLNPSESSFIRVFNAERVLDGGYRYYIVTYSPFEDGRFKFWAVKGGLTSQLIIEDLFPEASFRPLDPDSTGNMFWSIADFQVKPMDEGKRMELWVLWRNNSLYQLYTLHFDFQTLEKDWSTNWVSTAVETRRQELPPAMVSADVVDPTEKWLKFLLQPNRYLPEVLETALTIYQEALKPLSSSPITPKKSAPLPERLCSTIAATVSLRKYAEDDMDFARYGVDTDAKWRQFWQIADDINKRRFEPLSLSYDSYYEVPWMLLSDSCAVIRECSSTELLLHNSGTELHSEVPKIVDRWDHRNLGTEIGDLFAQASFLADVSSGFRRRFPAELDTACLRAIEAEIYSEPSSSIPDRMDAFRDRCDFGELLPNKTYDGLFAAMNAHLNIYNLPNEIFYTLIDTVPLGFPGKDSDLLATAFGVRVSVNGVQETILLTRQVLIDLLVLVVFLDSEVQQEEESNFDAGDLFATLISLLREYEMMSWLSSNVRKCADRSTKTAADTTPSFTLKSSESQSKGERMATILEDLFATDIKPRQAIGLSQGYTLTLGIRDVLSWVTRQGEVAYPNALVYIQCDLIAKNNIDLAWDFLRFQASTSWATYVKGRLYVAMFEFDTAAIYFRKAAYLLSCGKPLGNLHEMSSTLLDIVSVDCFHNGLPKYFQHILSVFEQVRSFTHVADFASLALQALESERRNEQDPEYTTLRTDLLSRLFHASLRTCQFDQAYSALSRYRDLALQKSALSSLITNILAASGPGTTGLRQILHFPTSLIPNVASYVDETLVSLARKQASFTPFLEAGNKWSDNNTPDYQRVLQAYRIARSDYRGAAEIAYRNVQRLRDARESPSSHLVLGKPKEIDESKPTVEEDDPESKEIRHELLSLINLLACVDKSEAYILVEKEKPITPTTDRRRSMQADDDGNVFMDDADMGSPTPFSSNRRLSASTGGLKSSTHGDTKSSTTTGATGPQHSHNTAPQRRVIVTLDHLRREYQSELDRVSRIERGDWEFGLLDAADEADNDETMVLS</sequence>
<dbReference type="InterPro" id="IPR048884">
    <property type="entry name" value="Nup120_helical"/>
</dbReference>
<protein>
    <recommendedName>
        <fullName evidence="10">Nucleoporin Nup120/160-domain-containing protein</fullName>
    </recommendedName>
</protein>
<dbReference type="InterPro" id="IPR011047">
    <property type="entry name" value="Quinoprotein_ADH-like_sf"/>
</dbReference>
<dbReference type="InterPro" id="IPR056548">
    <property type="entry name" value="HEAT_Nup120"/>
</dbReference>
<evidence type="ECO:0000259" key="5">
    <source>
        <dbReference type="Pfam" id="PF11715"/>
    </source>
</evidence>
<evidence type="ECO:0000313" key="8">
    <source>
        <dbReference type="EMBL" id="OJJ38890.1"/>
    </source>
</evidence>
<keyword evidence="2" id="KW-0813">Transport</keyword>
<feature type="compositionally biased region" description="Acidic residues" evidence="4">
    <location>
        <begin position="1214"/>
        <end position="1226"/>
    </location>
</feature>
<evidence type="ECO:0000259" key="6">
    <source>
        <dbReference type="Pfam" id="PF21486"/>
    </source>
</evidence>
<comment type="subcellular location">
    <subcellularLocation>
        <location evidence="1">Nucleus</location>
    </subcellularLocation>
</comment>
<reference evidence="9" key="1">
    <citation type="journal article" date="2017" name="Genome Biol.">
        <title>Comparative genomics reveals high biological diversity and specific adaptations in the industrially and medically important fungal genus Aspergillus.</title>
        <authorList>
            <person name="de Vries R.P."/>
            <person name="Riley R."/>
            <person name="Wiebenga A."/>
            <person name="Aguilar-Osorio G."/>
            <person name="Amillis S."/>
            <person name="Uchima C.A."/>
            <person name="Anderluh G."/>
            <person name="Asadollahi M."/>
            <person name="Askin M."/>
            <person name="Barry K."/>
            <person name="Battaglia E."/>
            <person name="Bayram O."/>
            <person name="Benocci T."/>
            <person name="Braus-Stromeyer S.A."/>
            <person name="Caldana C."/>
            <person name="Canovas D."/>
            <person name="Cerqueira G.C."/>
            <person name="Chen F."/>
            <person name="Chen W."/>
            <person name="Choi C."/>
            <person name="Clum A."/>
            <person name="Dos Santos R.A."/>
            <person name="Damasio A.R."/>
            <person name="Diallinas G."/>
            <person name="Emri T."/>
            <person name="Fekete E."/>
            <person name="Flipphi M."/>
            <person name="Freyberg S."/>
            <person name="Gallo A."/>
            <person name="Gournas C."/>
            <person name="Habgood R."/>
            <person name="Hainaut M."/>
            <person name="Harispe M.L."/>
            <person name="Henrissat B."/>
            <person name="Hilden K.S."/>
            <person name="Hope R."/>
            <person name="Hossain A."/>
            <person name="Karabika E."/>
            <person name="Karaffa L."/>
            <person name="Karanyi Z."/>
            <person name="Krasevec N."/>
            <person name="Kuo A."/>
            <person name="Kusch H."/>
            <person name="LaButti K."/>
            <person name="Lagendijk E.L."/>
            <person name="Lapidus A."/>
            <person name="Levasseur A."/>
            <person name="Lindquist E."/>
            <person name="Lipzen A."/>
            <person name="Logrieco A.F."/>
            <person name="MacCabe A."/>
            <person name="Maekelae M.R."/>
            <person name="Malavazi I."/>
            <person name="Melin P."/>
            <person name="Meyer V."/>
            <person name="Mielnichuk N."/>
            <person name="Miskei M."/>
            <person name="Molnar A.P."/>
            <person name="Mule G."/>
            <person name="Ngan C.Y."/>
            <person name="Orejas M."/>
            <person name="Orosz E."/>
            <person name="Ouedraogo J.P."/>
            <person name="Overkamp K.M."/>
            <person name="Park H.-S."/>
            <person name="Perrone G."/>
            <person name="Piumi F."/>
            <person name="Punt P.J."/>
            <person name="Ram A.F."/>
            <person name="Ramon A."/>
            <person name="Rauscher S."/>
            <person name="Record E."/>
            <person name="Riano-Pachon D.M."/>
            <person name="Robert V."/>
            <person name="Roehrig J."/>
            <person name="Ruller R."/>
            <person name="Salamov A."/>
            <person name="Salih N.S."/>
            <person name="Samson R.A."/>
            <person name="Sandor E."/>
            <person name="Sanguinetti M."/>
            <person name="Schuetze T."/>
            <person name="Sepcic K."/>
            <person name="Shelest E."/>
            <person name="Sherlock G."/>
            <person name="Sophianopoulou V."/>
            <person name="Squina F.M."/>
            <person name="Sun H."/>
            <person name="Susca A."/>
            <person name="Todd R.B."/>
            <person name="Tsang A."/>
            <person name="Unkles S.E."/>
            <person name="van de Wiele N."/>
            <person name="van Rossen-Uffink D."/>
            <person name="Oliveira J.V."/>
            <person name="Vesth T.C."/>
            <person name="Visser J."/>
            <person name="Yu J.-H."/>
            <person name="Zhou M."/>
            <person name="Andersen M.R."/>
            <person name="Archer D.B."/>
            <person name="Baker S.E."/>
            <person name="Benoit I."/>
            <person name="Brakhage A.A."/>
            <person name="Braus G.H."/>
            <person name="Fischer R."/>
            <person name="Frisvad J.C."/>
            <person name="Goldman G.H."/>
            <person name="Houbraken J."/>
            <person name="Oakley B."/>
            <person name="Pocsi I."/>
            <person name="Scazzocchio C."/>
            <person name="Seiboth B."/>
            <person name="vanKuyk P.A."/>
            <person name="Wortman J."/>
            <person name="Dyer P.S."/>
            <person name="Grigoriev I.V."/>
        </authorList>
    </citation>
    <scope>NUCLEOTIDE SEQUENCE [LARGE SCALE GENOMIC DNA]</scope>
    <source>
        <strain evidence="9">DTO 134E9</strain>
    </source>
</reference>
<keyword evidence="9" id="KW-1185">Reference proteome</keyword>
<dbReference type="RefSeq" id="XP_040692566.1">
    <property type="nucleotide sequence ID" value="XM_040829573.1"/>
</dbReference>
<dbReference type="OrthoDB" id="67716at2759"/>